<keyword evidence="5" id="KW-1185">Reference proteome</keyword>
<feature type="domain" description="HTH tetR-type" evidence="3">
    <location>
        <begin position="8"/>
        <end position="68"/>
    </location>
</feature>
<dbReference type="Pfam" id="PF00440">
    <property type="entry name" value="TetR_N"/>
    <property type="match status" value="1"/>
</dbReference>
<evidence type="ECO:0000259" key="3">
    <source>
        <dbReference type="PROSITE" id="PS50977"/>
    </source>
</evidence>
<sequence>MAEEQRASARQEELVEAAYRYVTERGISRLSLRPLADAIGSSPGVLMFLFGSKDGVIRAILARARRDELAMLARLRAEAGEATLIEVARALWEWSSAPERRPVLRLWAESYGQSLVAPEGPWSGFAQDTVRDWLGILAELPADVRPGAPDSAARCGAVLAALRGCLLDLLATGDEERVGRTIELLYARLDAAPGP</sequence>
<reference evidence="5" key="1">
    <citation type="journal article" date="2019" name="Int. J. Syst. Evol. Microbiol.">
        <title>The Global Catalogue of Microorganisms (GCM) 10K type strain sequencing project: providing services to taxonomists for standard genome sequencing and annotation.</title>
        <authorList>
            <consortium name="The Broad Institute Genomics Platform"/>
            <consortium name="The Broad Institute Genome Sequencing Center for Infectious Disease"/>
            <person name="Wu L."/>
            <person name="Ma J."/>
        </authorList>
    </citation>
    <scope>NUCLEOTIDE SEQUENCE [LARGE SCALE GENOMIC DNA]</scope>
    <source>
        <strain evidence="5">JCM 17326</strain>
    </source>
</reference>
<dbReference type="EMBL" id="BAABDQ010000018">
    <property type="protein sequence ID" value="GAA3578743.1"/>
    <property type="molecule type" value="Genomic_DNA"/>
</dbReference>
<accession>A0ABP6Y986</accession>
<comment type="caution">
    <text evidence="4">The sequence shown here is derived from an EMBL/GenBank/DDBJ whole genome shotgun (WGS) entry which is preliminary data.</text>
</comment>
<proteinExistence type="predicted"/>
<dbReference type="SUPFAM" id="SSF46689">
    <property type="entry name" value="Homeodomain-like"/>
    <property type="match status" value="1"/>
</dbReference>
<dbReference type="RefSeq" id="WP_345568590.1">
    <property type="nucleotide sequence ID" value="NZ_BAABDQ010000018.1"/>
</dbReference>
<dbReference type="Gene3D" id="1.10.357.10">
    <property type="entry name" value="Tetracycline Repressor, domain 2"/>
    <property type="match status" value="1"/>
</dbReference>
<protein>
    <submittedName>
        <fullName evidence="4">TetR family transcriptional regulator</fullName>
    </submittedName>
</protein>
<evidence type="ECO:0000256" key="1">
    <source>
        <dbReference type="ARBA" id="ARBA00023125"/>
    </source>
</evidence>
<dbReference type="Proteomes" id="UP001500630">
    <property type="component" value="Unassembled WGS sequence"/>
</dbReference>
<dbReference type="InterPro" id="IPR001647">
    <property type="entry name" value="HTH_TetR"/>
</dbReference>
<keyword evidence="1 2" id="KW-0238">DNA-binding</keyword>
<evidence type="ECO:0000313" key="5">
    <source>
        <dbReference type="Proteomes" id="UP001500630"/>
    </source>
</evidence>
<dbReference type="InterPro" id="IPR009057">
    <property type="entry name" value="Homeodomain-like_sf"/>
</dbReference>
<evidence type="ECO:0000256" key="2">
    <source>
        <dbReference type="PROSITE-ProRule" id="PRU00335"/>
    </source>
</evidence>
<organism evidence="4 5">
    <name type="scientific">Nonomuraea rosea</name>
    <dbReference type="NCBI Taxonomy" id="638574"/>
    <lineage>
        <taxon>Bacteria</taxon>
        <taxon>Bacillati</taxon>
        <taxon>Actinomycetota</taxon>
        <taxon>Actinomycetes</taxon>
        <taxon>Streptosporangiales</taxon>
        <taxon>Streptosporangiaceae</taxon>
        <taxon>Nonomuraea</taxon>
    </lineage>
</organism>
<evidence type="ECO:0000313" key="4">
    <source>
        <dbReference type="EMBL" id="GAA3578743.1"/>
    </source>
</evidence>
<gene>
    <name evidence="4" type="ORF">GCM10022419_070250</name>
</gene>
<feature type="DNA-binding region" description="H-T-H motif" evidence="2">
    <location>
        <begin position="31"/>
        <end position="50"/>
    </location>
</feature>
<name>A0ABP6Y986_9ACTN</name>
<dbReference type="PROSITE" id="PS50977">
    <property type="entry name" value="HTH_TETR_2"/>
    <property type="match status" value="1"/>
</dbReference>